<comment type="subcellular location">
    <subcellularLocation>
        <location evidence="5">Secreted</location>
    </subcellularLocation>
    <subcellularLocation>
        <location evidence="5">Bacterial flagellum</location>
    </subcellularLocation>
</comment>
<evidence type="ECO:0000256" key="2">
    <source>
        <dbReference type="ARBA" id="ARBA00011255"/>
    </source>
</evidence>
<dbReference type="InterPro" id="IPR040026">
    <property type="entry name" value="FliD"/>
</dbReference>
<dbReference type="PANTHER" id="PTHR30288">
    <property type="entry name" value="FLAGELLAR CAP/ASSEMBLY PROTEIN FLID"/>
    <property type="match status" value="1"/>
</dbReference>
<dbReference type="Proteomes" id="UP001206067">
    <property type="component" value="Unassembled WGS sequence"/>
</dbReference>
<dbReference type="Pfam" id="PF02465">
    <property type="entry name" value="FliD_N"/>
    <property type="match status" value="1"/>
</dbReference>
<accession>A0ABT1XNG5</accession>
<evidence type="ECO:0000313" key="8">
    <source>
        <dbReference type="EMBL" id="MCR2832792.1"/>
    </source>
</evidence>
<keyword evidence="8" id="KW-0966">Cell projection</keyword>
<evidence type="ECO:0000256" key="5">
    <source>
        <dbReference type="RuleBase" id="RU362066"/>
    </source>
</evidence>
<comment type="similarity">
    <text evidence="1 5">Belongs to the FliD family.</text>
</comment>
<evidence type="ECO:0000259" key="6">
    <source>
        <dbReference type="Pfam" id="PF02465"/>
    </source>
</evidence>
<keyword evidence="4 5" id="KW-0975">Bacterial flagellum</keyword>
<feature type="domain" description="Flagellar hook-associated protein 2 C-terminal" evidence="7">
    <location>
        <begin position="240"/>
        <end position="459"/>
    </location>
</feature>
<dbReference type="InterPro" id="IPR003481">
    <property type="entry name" value="FliD_N"/>
</dbReference>
<keyword evidence="9" id="KW-1185">Reference proteome</keyword>
<keyword evidence="8" id="KW-0282">Flagellum</keyword>
<evidence type="ECO:0000256" key="4">
    <source>
        <dbReference type="ARBA" id="ARBA00023143"/>
    </source>
</evidence>
<keyword evidence="8" id="KW-0969">Cilium</keyword>
<evidence type="ECO:0000313" key="9">
    <source>
        <dbReference type="Proteomes" id="UP001206067"/>
    </source>
</evidence>
<comment type="caution">
    <text evidence="8">The sequence shown here is derived from an EMBL/GenBank/DDBJ whole genome shotgun (WGS) entry which is preliminary data.</text>
</comment>
<dbReference type="Pfam" id="PF07195">
    <property type="entry name" value="FliD_C"/>
    <property type="match status" value="1"/>
</dbReference>
<dbReference type="EMBL" id="JANKHH010000001">
    <property type="protein sequence ID" value="MCR2832792.1"/>
    <property type="molecule type" value="Genomic_DNA"/>
</dbReference>
<dbReference type="PANTHER" id="PTHR30288:SF0">
    <property type="entry name" value="FLAGELLAR HOOK-ASSOCIATED PROTEIN 2"/>
    <property type="match status" value="1"/>
</dbReference>
<comment type="subunit">
    <text evidence="2 5">Homopentamer.</text>
</comment>
<name>A0ABT1XNG5_9SPHN</name>
<sequence>METTTTSSIVGALGGGSGVDMVKLAEDLAKARFLSPLAQLEDRSEQLEARISGASTLRNLLGQLASALGDRIRTGDLAPAASLTNPTVAQASVLAGSSGRGSFSLEVTTLASAQILAGNSYSAATDLVGEGQLTLRFGTIDGGGFTADGVAAPLVIDVSATDTLADVADRIRTSGSGLNAYVANTGSGAKLVIKGEEGAAKAFVVEAAGASASGGTPAAGNIDFLAWTPLTDTGQLRASAADAAFLFDGVAMTSAGNKVTGLPGGLVLTLTGTNAGAPAQIAFADRSTRIASAMGDFVAALNEIANALEELAAPQGGELGNDPGARALKRALASLTTQVVMPGAAPGEPSTLADLGVVRTREGKFRLDGERLNKTLADNPAAAGAMFTTGLHGVYASLDNLSRAAGSRTDPGALGGSIARYTDQLARLDDRRAKFAEQQEILRARLVKDFAAADRRVSASQSTLSFIQAQIAIWTAPRG</sequence>
<evidence type="ECO:0000259" key="7">
    <source>
        <dbReference type="Pfam" id="PF07195"/>
    </source>
</evidence>
<protein>
    <recommendedName>
        <fullName evidence="5">Flagellar hook-associated protein 2</fullName>
        <shortName evidence="5">HAP2</shortName>
    </recommendedName>
    <alternativeName>
        <fullName evidence="5">Flagellar cap protein</fullName>
    </alternativeName>
</protein>
<feature type="domain" description="Flagellar hook-associated protein 2 N-terminal" evidence="6">
    <location>
        <begin position="17"/>
        <end position="114"/>
    </location>
</feature>
<comment type="function">
    <text evidence="5">Required for morphogenesis and for the elongation of the flagellar filament by facilitating polymerization of the flagellin monomers at the tip of growing filament. Forms a capping structure, which prevents flagellin subunits (transported through the central channel of the flagellum) from leaking out without polymerization at the distal end.</text>
</comment>
<organism evidence="8 9">
    <name type="scientific">Parerythrobacter lacustris</name>
    <dbReference type="NCBI Taxonomy" id="2969984"/>
    <lineage>
        <taxon>Bacteria</taxon>
        <taxon>Pseudomonadati</taxon>
        <taxon>Pseudomonadota</taxon>
        <taxon>Alphaproteobacteria</taxon>
        <taxon>Sphingomonadales</taxon>
        <taxon>Erythrobacteraceae</taxon>
        <taxon>Parerythrobacter</taxon>
    </lineage>
</organism>
<keyword evidence="3" id="KW-0175">Coiled coil</keyword>
<evidence type="ECO:0000256" key="3">
    <source>
        <dbReference type="ARBA" id="ARBA00023054"/>
    </source>
</evidence>
<proteinExistence type="inferred from homology"/>
<reference evidence="8 9" key="1">
    <citation type="submission" date="2022-08" db="EMBL/GenBank/DDBJ databases">
        <title>Polyphasic taxonomy analysis of Qipengyuania sp.RS5-5.</title>
        <authorList>
            <person name="Xamxidin M."/>
            <person name="Wu M."/>
        </authorList>
    </citation>
    <scope>NUCLEOTIDE SEQUENCE [LARGE SCALE GENOMIC DNA]</scope>
    <source>
        <strain evidence="8 9">RS5-5</strain>
    </source>
</reference>
<dbReference type="InterPro" id="IPR010809">
    <property type="entry name" value="FliD_C"/>
</dbReference>
<keyword evidence="5" id="KW-0964">Secreted</keyword>
<dbReference type="RefSeq" id="WP_257594549.1">
    <property type="nucleotide sequence ID" value="NZ_JANKHH010000001.1"/>
</dbReference>
<evidence type="ECO:0000256" key="1">
    <source>
        <dbReference type="ARBA" id="ARBA00009764"/>
    </source>
</evidence>
<gene>
    <name evidence="8" type="primary">fliD</name>
    <name evidence="8" type="ORF">NSO95_02435</name>
</gene>